<keyword evidence="3" id="KW-1185">Reference proteome</keyword>
<comment type="caution">
    <text evidence="2">The sequence shown here is derived from an EMBL/GenBank/DDBJ whole genome shotgun (WGS) entry which is preliminary data.</text>
</comment>
<evidence type="ECO:0000313" key="3">
    <source>
        <dbReference type="Proteomes" id="UP000041601"/>
    </source>
</evidence>
<keyword evidence="1" id="KW-1133">Transmembrane helix</keyword>
<evidence type="ECO:0000313" key="2">
    <source>
        <dbReference type="EMBL" id="CNE00787.1"/>
    </source>
</evidence>
<evidence type="ECO:0000256" key="1">
    <source>
        <dbReference type="SAM" id="Phobius"/>
    </source>
</evidence>
<gene>
    <name evidence="2" type="ORF">ERS137959_02780</name>
</gene>
<sequence length="63" mass="7439">MRDKYIFKQVDDERTSVAAICMFHLNCGHYQLKPIREFMPLPIMTAILGEFLVFLSYLNRTVI</sequence>
<dbReference type="Proteomes" id="UP000041601">
    <property type="component" value="Unassembled WGS sequence"/>
</dbReference>
<keyword evidence="1" id="KW-0812">Transmembrane</keyword>
<accession>A0ABP1Y667</accession>
<organism evidence="2 3">
    <name type="scientific">Yersinia enterocolitica</name>
    <dbReference type="NCBI Taxonomy" id="630"/>
    <lineage>
        <taxon>Bacteria</taxon>
        <taxon>Pseudomonadati</taxon>
        <taxon>Pseudomonadota</taxon>
        <taxon>Gammaproteobacteria</taxon>
        <taxon>Enterobacterales</taxon>
        <taxon>Yersiniaceae</taxon>
        <taxon>Yersinia</taxon>
    </lineage>
</organism>
<protein>
    <submittedName>
        <fullName evidence="2">Uncharacterized protein</fullName>
    </submittedName>
</protein>
<reference evidence="2 3" key="1">
    <citation type="submission" date="2015-03" db="EMBL/GenBank/DDBJ databases">
        <authorList>
            <consortium name="Pathogen Informatics"/>
            <person name="Murphy D."/>
        </authorList>
    </citation>
    <scope>NUCLEOTIDE SEQUENCE [LARGE SCALE GENOMIC DNA]</scope>
    <source>
        <strain evidence="2 3">IP05342</strain>
    </source>
</reference>
<dbReference type="EMBL" id="CPXJ01000033">
    <property type="protein sequence ID" value="CNE00787.1"/>
    <property type="molecule type" value="Genomic_DNA"/>
</dbReference>
<proteinExistence type="predicted"/>
<name>A0ABP1Y667_YEREN</name>
<keyword evidence="1" id="KW-0472">Membrane</keyword>
<feature type="transmembrane region" description="Helical" evidence="1">
    <location>
        <begin position="38"/>
        <end position="58"/>
    </location>
</feature>